<protein>
    <submittedName>
        <fullName evidence="2">Uncharacterized protein</fullName>
    </submittedName>
</protein>
<reference evidence="2 3" key="1">
    <citation type="submission" date="2018-06" db="EMBL/GenBank/DDBJ databases">
        <authorList>
            <consortium name="Pathogen Informatics"/>
            <person name="Doyle S."/>
        </authorList>
    </citation>
    <scope>NUCLEOTIDE SEQUENCE [LARGE SCALE GENOMIC DNA]</scope>
    <source>
        <strain evidence="2 3">NCTC11470</strain>
    </source>
</reference>
<dbReference type="Proteomes" id="UP000254835">
    <property type="component" value="Unassembled WGS sequence"/>
</dbReference>
<sequence length="93" mass="10572">MKLFIISSMVFFSNTAHAGLTIQPEDNDHLFTLVNCIPSRVNTILDCKRNITTVKSKNCNYSINDYRYRKDSETGCAVNNNRINSNTYGDICN</sequence>
<feature type="chain" id="PRO_5016838529" evidence="1">
    <location>
        <begin position="19"/>
        <end position="93"/>
    </location>
</feature>
<evidence type="ECO:0000313" key="2">
    <source>
        <dbReference type="EMBL" id="SUP77091.1"/>
    </source>
</evidence>
<gene>
    <name evidence="2" type="ORF">NCTC11470_02149</name>
</gene>
<accession>A0A380PU72</accession>
<organism evidence="2 3">
    <name type="scientific">Yersinia frederiksenii</name>
    <dbReference type="NCBI Taxonomy" id="29484"/>
    <lineage>
        <taxon>Bacteria</taxon>
        <taxon>Pseudomonadati</taxon>
        <taxon>Pseudomonadota</taxon>
        <taxon>Gammaproteobacteria</taxon>
        <taxon>Enterobacterales</taxon>
        <taxon>Yersiniaceae</taxon>
        <taxon>Yersinia</taxon>
    </lineage>
</organism>
<feature type="signal peptide" evidence="1">
    <location>
        <begin position="1"/>
        <end position="18"/>
    </location>
</feature>
<evidence type="ECO:0000256" key="1">
    <source>
        <dbReference type="SAM" id="SignalP"/>
    </source>
</evidence>
<dbReference type="AlphaFoldDB" id="A0A380PU72"/>
<proteinExistence type="predicted"/>
<name>A0A380PU72_YERFR</name>
<dbReference type="EMBL" id="UHJA01000001">
    <property type="protein sequence ID" value="SUP77091.1"/>
    <property type="molecule type" value="Genomic_DNA"/>
</dbReference>
<evidence type="ECO:0000313" key="3">
    <source>
        <dbReference type="Proteomes" id="UP000254835"/>
    </source>
</evidence>
<keyword evidence="1" id="KW-0732">Signal</keyword>